<keyword evidence="3" id="KW-1185">Reference proteome</keyword>
<feature type="compositionally biased region" description="Basic and acidic residues" evidence="1">
    <location>
        <begin position="148"/>
        <end position="167"/>
    </location>
</feature>
<dbReference type="Proteomes" id="UP000256900">
    <property type="component" value="Unassembled WGS sequence"/>
</dbReference>
<dbReference type="RefSeq" id="WP_115835356.1">
    <property type="nucleotide sequence ID" value="NZ_CP025086.1"/>
</dbReference>
<gene>
    <name evidence="2" type="ORF">DES32_0834</name>
</gene>
<proteinExistence type="predicted"/>
<comment type="caution">
    <text evidence="2">The sequence shown here is derived from an EMBL/GenBank/DDBJ whole genome shotgun (WGS) entry which is preliminary data.</text>
</comment>
<sequence length="297" mass="32262">MTVLGRATLSQSRALKIRDQHDETGALLATLEPLGTEIRSRLDLAEKALGKAEDHYKAAGLQLIEVKKRIAAGGPDGDGASTFEAFLKQHAIGRSRAYDMIAIADGRKTLEGIRAKTAQRVAAHADRSRTALASVSNGQSAKLRKKAERGAELASREERDSVERQRDMQADELAARLAMLLLSSTTPEALRQIRDVLQSESIAEIHELRYHCGIKYSPILKAIDRALADVDTGPGDLLAAFDRSRHGEIFNLLFSAPAGVTDKPLEAALGAYDALGLEDRLCFHDLRPEPLLRLAAA</sequence>
<evidence type="ECO:0000313" key="2">
    <source>
        <dbReference type="EMBL" id="REF89607.1"/>
    </source>
</evidence>
<protein>
    <submittedName>
        <fullName evidence="2">Uncharacterized protein</fullName>
    </submittedName>
</protein>
<evidence type="ECO:0000256" key="1">
    <source>
        <dbReference type="SAM" id="MobiDB-lite"/>
    </source>
</evidence>
<accession>A0A3D9Z3C6</accession>
<dbReference type="AlphaFoldDB" id="A0A3D9Z3C6"/>
<feature type="compositionally biased region" description="Polar residues" evidence="1">
    <location>
        <begin position="131"/>
        <end position="140"/>
    </location>
</feature>
<dbReference type="EMBL" id="QUMO01000001">
    <property type="protein sequence ID" value="REF89607.1"/>
    <property type="molecule type" value="Genomic_DNA"/>
</dbReference>
<organism evidence="2 3">
    <name type="scientific">Methylovirgula ligni</name>
    <dbReference type="NCBI Taxonomy" id="569860"/>
    <lineage>
        <taxon>Bacteria</taxon>
        <taxon>Pseudomonadati</taxon>
        <taxon>Pseudomonadota</taxon>
        <taxon>Alphaproteobacteria</taxon>
        <taxon>Hyphomicrobiales</taxon>
        <taxon>Beijerinckiaceae</taxon>
        <taxon>Methylovirgula</taxon>
    </lineage>
</organism>
<name>A0A3D9Z3C6_9HYPH</name>
<feature type="region of interest" description="Disordered" evidence="1">
    <location>
        <begin position="129"/>
        <end position="167"/>
    </location>
</feature>
<evidence type="ECO:0000313" key="3">
    <source>
        <dbReference type="Proteomes" id="UP000256900"/>
    </source>
</evidence>
<reference evidence="2 3" key="1">
    <citation type="submission" date="2018-08" db="EMBL/GenBank/DDBJ databases">
        <title>Genomic Encyclopedia of Type Strains, Phase IV (KMG-IV): sequencing the most valuable type-strain genomes for metagenomic binning, comparative biology and taxonomic classification.</title>
        <authorList>
            <person name="Goeker M."/>
        </authorList>
    </citation>
    <scope>NUCLEOTIDE SEQUENCE [LARGE SCALE GENOMIC DNA]</scope>
    <source>
        <strain evidence="2 3">BW863</strain>
    </source>
</reference>